<feature type="signal peptide" evidence="1">
    <location>
        <begin position="1"/>
        <end position="22"/>
    </location>
</feature>
<comment type="caution">
    <text evidence="2">The sequence shown here is derived from an EMBL/GenBank/DDBJ whole genome shotgun (WGS) entry which is preliminary data.</text>
</comment>
<name>A0ABS7ELH7_9FLAO</name>
<dbReference type="RefSeq" id="WP_220112055.1">
    <property type="nucleotide sequence ID" value="NZ_JAHZSV010000001.1"/>
</dbReference>
<evidence type="ECO:0008006" key="4">
    <source>
        <dbReference type="Google" id="ProtNLM"/>
    </source>
</evidence>
<keyword evidence="1" id="KW-0732">Signal</keyword>
<gene>
    <name evidence="2" type="ORF">K1F36_00530</name>
</gene>
<accession>A0ABS7ELH7</accession>
<dbReference type="PROSITE" id="PS51257">
    <property type="entry name" value="PROKAR_LIPOPROTEIN"/>
    <property type="match status" value="1"/>
</dbReference>
<dbReference type="Proteomes" id="UP001196136">
    <property type="component" value="Unassembled WGS sequence"/>
</dbReference>
<feature type="chain" id="PRO_5045876235" description="DUF2807 domain-containing protein" evidence="1">
    <location>
        <begin position="23"/>
        <end position="151"/>
    </location>
</feature>
<organism evidence="2 3">
    <name type="scientific">Flagellimonas abyssi</name>
    <dbReference type="NCBI Taxonomy" id="2864871"/>
    <lineage>
        <taxon>Bacteria</taxon>
        <taxon>Pseudomonadati</taxon>
        <taxon>Bacteroidota</taxon>
        <taxon>Flavobacteriia</taxon>
        <taxon>Flavobacteriales</taxon>
        <taxon>Flavobacteriaceae</taxon>
        <taxon>Flagellimonas</taxon>
    </lineage>
</organism>
<dbReference type="EMBL" id="JAHZSV010000001">
    <property type="protein sequence ID" value="MBW8198295.1"/>
    <property type="molecule type" value="Genomic_DNA"/>
</dbReference>
<proteinExistence type="predicted"/>
<reference evidence="2 3" key="1">
    <citation type="submission" date="2021-08" db="EMBL/GenBank/DDBJ databases">
        <title>Muricauda profundi sp. nov., a marine bacterium isolated from deep seawater of the Mariana Trench.</title>
        <authorList>
            <person name="Wei Y."/>
        </authorList>
    </citation>
    <scope>NUCLEOTIDE SEQUENCE [LARGE SCALE GENOMIC DNA]</scope>
    <source>
        <strain evidence="2 3">W52</strain>
    </source>
</reference>
<protein>
    <recommendedName>
        <fullName evidence="4">DUF2807 domain-containing protein</fullName>
    </recommendedName>
</protein>
<evidence type="ECO:0000313" key="3">
    <source>
        <dbReference type="Proteomes" id="UP001196136"/>
    </source>
</evidence>
<evidence type="ECO:0000256" key="1">
    <source>
        <dbReference type="SAM" id="SignalP"/>
    </source>
</evidence>
<evidence type="ECO:0000313" key="2">
    <source>
        <dbReference type="EMBL" id="MBW8198295.1"/>
    </source>
</evidence>
<keyword evidence="3" id="KW-1185">Reference proteome</keyword>
<sequence length="151" mass="17070">MKPTRPIILFALMLILSSCALKPISSEHALLRMEKEDISSESLGKGKVLIYNDANILHTGDNTARLNIVLDDKNLGQLKAKDFVIVKLENGNHVFNIRHLDVVNMRSTHKVVITDTVKIIRVKPTITSNKLEITNEFPNNWDKYGFMSTNN</sequence>